<comment type="catalytic activity">
    <reaction evidence="1">
        <text>Hydrolysis of alpha-(2-&gt;3)-, alpha-(2-&gt;6)-, alpha-(2-&gt;8)- glycosidic linkages of terminal sialic acid residues in oligosaccharides, glycoproteins, glycolipids, colominic acid and synthetic substrates.</text>
        <dbReference type="EC" id="3.2.1.18"/>
    </reaction>
</comment>
<evidence type="ECO:0000256" key="2">
    <source>
        <dbReference type="ARBA" id="ARBA00009348"/>
    </source>
</evidence>
<evidence type="ECO:0000313" key="5">
    <source>
        <dbReference type="EMBL" id="SIQ99697.1"/>
    </source>
</evidence>
<dbReference type="SUPFAM" id="SSF50939">
    <property type="entry name" value="Sialidases"/>
    <property type="match status" value="2"/>
</dbReference>
<protein>
    <recommendedName>
        <fullName evidence="3">exo-alpha-sialidase</fullName>
        <ecNumber evidence="3">3.2.1.18</ecNumber>
    </recommendedName>
</protein>
<dbReference type="STRING" id="228959.SAMN05421797_10561"/>
<dbReference type="GO" id="GO:0005737">
    <property type="term" value="C:cytoplasm"/>
    <property type="evidence" value="ECO:0007669"/>
    <property type="project" value="TreeGrafter"/>
</dbReference>
<dbReference type="Proteomes" id="UP000186953">
    <property type="component" value="Unassembled WGS sequence"/>
</dbReference>
<reference evidence="6" key="1">
    <citation type="submission" date="2017-01" db="EMBL/GenBank/DDBJ databases">
        <authorList>
            <person name="Varghese N."/>
            <person name="Submissions S."/>
        </authorList>
    </citation>
    <scope>NUCLEOTIDE SEQUENCE [LARGE SCALE GENOMIC DNA]</scope>
    <source>
        <strain evidence="6">DSM 15366</strain>
    </source>
</reference>
<dbReference type="CDD" id="cd15482">
    <property type="entry name" value="Sialidase_non-viral"/>
    <property type="match status" value="2"/>
</dbReference>
<dbReference type="AlphaFoldDB" id="A0A1N6XBP4"/>
<sequence length="936" mass="104887">MKKDILCGLILLLCIGYGSLWGQQGLASKQSLLFKVSTLFDPQTDKMGYHNYRIPSLLVTKKGTTLAIMEGREDMNHDHAKNDIVLKRSTDSGNSWSTPKVIVSEGDNVVMNPVLVQSQNGTIILTYIYFPEKRHSSDRSHGVKQVEPGLEGNDIEKIFMVKSQDEGLNWSDPEEITHIAKSNKHSLHAISGPGVGIRLEHGKFKDRIIIPMSETCLRNGKKTSNNYALYSDDNGNSWKHGKSMPASVNGKSGGNEIQMVELEDGVVMASIRDKGHRLISKSYNGGKTWSRLLAHPELIDTGSMSPLLRYRFKNGNIPGVLIYVGVTGRLDGNKRGKAEIALSYDDGDTWPVQKALYKGKFDYSSLAILPDGTIGMLAEYDFNGDRAKIQLVKFNLEWIEDPNAISLSLDKKIIKPDKYFKTHPDHIVPDDMVIQKFQVKMKIQTHGSQADLDYKFELIEAQGESHLLGLDNLNKFSTSNKNIFVADWYGPNIIKVTAKNKNDKTVAVILDTVFVHFSHSQVAGGDINKLDKKYTGKEHITGKIINDTLVYTGMRFLPNDISKGDPRYEGTKFGAYETKEPRMLALDNGILIASYHFQIKGVNDAPPGLTLVMTRSIDGGKTWIDEQILMQDINGVAAYTSMVQWGDEIHCYFSGGHSSHPQANKYMGVYKTTSTDQGKTWSHPVSINEITKLLTSKIDTIAPNQSPSTNALFIPDMEWKGKKEDAYIVPFYVDPVKFLITLDGGKSWDIFYDVLNYPEFMGELNEISWALLEDRTIYVVSRRQSKIGYKNEMLFDLKGNPTFIGQTRKNHKARRCHQGAVAVPEGPFKGRIAVASNFSDDREEATIAISNTVLGQKFTTKFLTTNAGWGYCHIDWNPKLNGFVLIGESEPFDENEQVVNMDDGPDRNERYSLEVFAFSPEFYDTLIEANINLISN</sequence>
<name>A0A1N6XBP4_9FLAO</name>
<comment type="similarity">
    <text evidence="2">Belongs to the glycosyl hydrolase 33 family.</text>
</comment>
<dbReference type="InterPro" id="IPR011040">
    <property type="entry name" value="Sialidase"/>
</dbReference>
<organism evidence="5 6">
    <name type="scientific">Maribacter ulvicola</name>
    <dbReference type="NCBI Taxonomy" id="228959"/>
    <lineage>
        <taxon>Bacteria</taxon>
        <taxon>Pseudomonadati</taxon>
        <taxon>Bacteroidota</taxon>
        <taxon>Flavobacteriia</taxon>
        <taxon>Flavobacteriales</taxon>
        <taxon>Flavobacteriaceae</taxon>
        <taxon>Maribacter</taxon>
    </lineage>
</organism>
<evidence type="ECO:0000313" key="6">
    <source>
        <dbReference type="Proteomes" id="UP000186953"/>
    </source>
</evidence>
<dbReference type="GO" id="GO:0006689">
    <property type="term" value="P:ganglioside catabolic process"/>
    <property type="evidence" value="ECO:0007669"/>
    <property type="project" value="TreeGrafter"/>
</dbReference>
<keyword evidence="6" id="KW-1185">Reference proteome</keyword>
<dbReference type="GO" id="GO:0016020">
    <property type="term" value="C:membrane"/>
    <property type="evidence" value="ECO:0007669"/>
    <property type="project" value="TreeGrafter"/>
</dbReference>
<dbReference type="Pfam" id="PF13088">
    <property type="entry name" value="BNR_2"/>
    <property type="match status" value="1"/>
</dbReference>
<dbReference type="InterPro" id="IPR036278">
    <property type="entry name" value="Sialidase_sf"/>
</dbReference>
<dbReference type="InterPro" id="IPR026856">
    <property type="entry name" value="Sialidase_fam"/>
</dbReference>
<dbReference type="Gene3D" id="2.120.10.10">
    <property type="match status" value="2"/>
</dbReference>
<accession>A0A1N6XBP4</accession>
<evidence type="ECO:0000256" key="3">
    <source>
        <dbReference type="ARBA" id="ARBA00012733"/>
    </source>
</evidence>
<gene>
    <name evidence="5" type="ORF">SAMN05421797_10561</name>
</gene>
<dbReference type="PANTHER" id="PTHR10628:SF30">
    <property type="entry name" value="EXO-ALPHA-SIALIDASE"/>
    <property type="match status" value="1"/>
</dbReference>
<evidence type="ECO:0000256" key="1">
    <source>
        <dbReference type="ARBA" id="ARBA00000427"/>
    </source>
</evidence>
<feature type="domain" description="Sialidase" evidence="4">
    <location>
        <begin position="80"/>
        <end position="376"/>
    </location>
</feature>
<dbReference type="EMBL" id="FTMA01000005">
    <property type="protein sequence ID" value="SIQ99697.1"/>
    <property type="molecule type" value="Genomic_DNA"/>
</dbReference>
<dbReference type="EC" id="3.2.1.18" evidence="3"/>
<dbReference type="GO" id="GO:0009313">
    <property type="term" value="P:oligosaccharide catabolic process"/>
    <property type="evidence" value="ECO:0007669"/>
    <property type="project" value="TreeGrafter"/>
</dbReference>
<dbReference type="RefSeq" id="WP_076548991.1">
    <property type="nucleotide sequence ID" value="NZ_FTMA01000005.1"/>
</dbReference>
<dbReference type="PANTHER" id="PTHR10628">
    <property type="entry name" value="SIALIDASE"/>
    <property type="match status" value="1"/>
</dbReference>
<dbReference type="OrthoDB" id="41724at2"/>
<proteinExistence type="inferred from homology"/>
<evidence type="ECO:0000259" key="4">
    <source>
        <dbReference type="Pfam" id="PF13088"/>
    </source>
</evidence>
<dbReference type="GO" id="GO:0004308">
    <property type="term" value="F:exo-alpha-sialidase activity"/>
    <property type="evidence" value="ECO:0007669"/>
    <property type="project" value="UniProtKB-EC"/>
</dbReference>